<evidence type="ECO:0000256" key="1">
    <source>
        <dbReference type="ARBA" id="ARBA00001933"/>
    </source>
</evidence>
<evidence type="ECO:0000256" key="9">
    <source>
        <dbReference type="RuleBase" id="RU362118"/>
    </source>
</evidence>
<dbReference type="EC" id="4.4.1.2" evidence="4"/>
<dbReference type="InterPro" id="IPR054542">
    <property type="entry name" value="Cys_met_metab_PP"/>
</dbReference>
<evidence type="ECO:0000256" key="2">
    <source>
        <dbReference type="ARBA" id="ARBA00009077"/>
    </source>
</evidence>
<dbReference type="InterPro" id="IPR015421">
    <property type="entry name" value="PyrdxlP-dep_Trfase_major"/>
</dbReference>
<evidence type="ECO:0000256" key="4">
    <source>
        <dbReference type="ARBA" id="ARBA00047175"/>
    </source>
</evidence>
<dbReference type="GO" id="GO:0005737">
    <property type="term" value="C:cytoplasm"/>
    <property type="evidence" value="ECO:0007669"/>
    <property type="project" value="TreeGrafter"/>
</dbReference>
<dbReference type="Gene3D" id="3.90.1150.10">
    <property type="entry name" value="Aspartate Aminotransferase, domain 1"/>
    <property type="match status" value="1"/>
</dbReference>
<protein>
    <recommendedName>
        <fullName evidence="4">homocysteine desulfhydrase</fullName>
        <ecNumber evidence="4">4.4.1.2</ecNumber>
    </recommendedName>
    <alternativeName>
        <fullName evidence="5">Homocysteine desulfhydrase</fullName>
    </alternativeName>
</protein>
<comment type="cofactor">
    <cofactor evidence="1 9">
        <name>pyridoxal 5'-phosphate</name>
        <dbReference type="ChEBI" id="CHEBI:597326"/>
    </cofactor>
</comment>
<dbReference type="Gene3D" id="3.40.640.10">
    <property type="entry name" value="Type I PLP-dependent aspartate aminotransferase-like (Major domain)"/>
    <property type="match status" value="1"/>
</dbReference>
<name>A0A328U973_9BACL</name>
<evidence type="ECO:0000313" key="11">
    <source>
        <dbReference type="Proteomes" id="UP000249260"/>
    </source>
</evidence>
<dbReference type="PANTHER" id="PTHR11808">
    <property type="entry name" value="TRANS-SULFURATION ENZYME FAMILY MEMBER"/>
    <property type="match status" value="1"/>
</dbReference>
<dbReference type="GO" id="GO:0047982">
    <property type="term" value="F:homocysteine desulfhydrase activity"/>
    <property type="evidence" value="ECO:0007669"/>
    <property type="project" value="UniProtKB-EC"/>
</dbReference>
<reference evidence="10 11" key="1">
    <citation type="submission" date="2018-06" db="EMBL/GenBank/DDBJ databases">
        <title>Paenibacillus montanisoli sp. nov., isolated from mountain area soil.</title>
        <authorList>
            <person name="Wu M."/>
        </authorList>
    </citation>
    <scope>NUCLEOTIDE SEQUENCE [LARGE SCALE GENOMIC DNA]</scope>
    <source>
        <strain evidence="10 11">RA17</strain>
    </source>
</reference>
<dbReference type="EMBL" id="QLUW01000001">
    <property type="protein sequence ID" value="RAP77891.1"/>
    <property type="molecule type" value="Genomic_DNA"/>
</dbReference>
<dbReference type="GO" id="GO:0018826">
    <property type="term" value="F:methionine gamma-lyase activity"/>
    <property type="evidence" value="ECO:0007669"/>
    <property type="project" value="UniProtKB-EC"/>
</dbReference>
<accession>A0A328U973</accession>
<comment type="similarity">
    <text evidence="2 9">Belongs to the trans-sulfuration enzymes family.</text>
</comment>
<comment type="catalytic activity">
    <reaction evidence="6">
        <text>L-homocysteine + H2O = 2-oxobutanoate + hydrogen sulfide + NH4(+) + H(+)</text>
        <dbReference type="Rhea" id="RHEA:14501"/>
        <dbReference type="ChEBI" id="CHEBI:15377"/>
        <dbReference type="ChEBI" id="CHEBI:15378"/>
        <dbReference type="ChEBI" id="CHEBI:16763"/>
        <dbReference type="ChEBI" id="CHEBI:28938"/>
        <dbReference type="ChEBI" id="CHEBI:29919"/>
        <dbReference type="ChEBI" id="CHEBI:58199"/>
        <dbReference type="EC" id="4.4.1.2"/>
    </reaction>
    <physiologicalReaction direction="left-to-right" evidence="6">
        <dbReference type="Rhea" id="RHEA:14502"/>
    </physiologicalReaction>
</comment>
<dbReference type="PROSITE" id="PS00868">
    <property type="entry name" value="CYS_MET_METAB_PP"/>
    <property type="match status" value="1"/>
</dbReference>
<feature type="modified residue" description="N6-(pyridoxal phosphate)lysine" evidence="8">
    <location>
        <position position="213"/>
    </location>
</feature>
<keyword evidence="3 8" id="KW-0663">Pyridoxal phosphate</keyword>
<gene>
    <name evidence="10" type="ORF">DL346_05395</name>
</gene>
<dbReference type="InterPro" id="IPR015422">
    <property type="entry name" value="PyrdxlP-dep_Trfase_small"/>
</dbReference>
<dbReference type="PIRSF" id="PIRSF001434">
    <property type="entry name" value="CGS"/>
    <property type="match status" value="1"/>
</dbReference>
<sequence>MTLQSSSRDSLKKSTEAVHEEHDAKHYGAVKMPIYQNSLFTYSSYKQFISAMGGQPDTYIYSRVNNPTVNVLEQMLAKLEGGEQARCFTSGMAAISTAILSTVKTGDHVICIDHAYSPAKHFLNSYLKRFEIENTFVSGTSITDIELAIRENTSLLYMETPTSYFHELQDLQACASLAKRAGIITIVDNTWATPMFQNPLKYGIDMVVHSTTKYISGHSDALGGAVIGSKEMIQKLEYTSLGSIMTPQIADLTMRGVRTLPVRMKTHQDTANKLAHFLQSVPHVRTVYYPGLPSHPQHELALRQMQGFSSLVSFETDLSIDLMQEWADSLRLFRIGVSWGGYESLVTVLSMPESSGSLVRLYLGLEDPEDIISDLTTAFNKLILRDR</sequence>
<comment type="catalytic activity">
    <reaction evidence="7">
        <text>L-methionine + H2O = methanethiol + 2-oxobutanoate + NH4(+)</text>
        <dbReference type="Rhea" id="RHEA:23800"/>
        <dbReference type="ChEBI" id="CHEBI:15377"/>
        <dbReference type="ChEBI" id="CHEBI:16007"/>
        <dbReference type="ChEBI" id="CHEBI:16763"/>
        <dbReference type="ChEBI" id="CHEBI:28938"/>
        <dbReference type="ChEBI" id="CHEBI:57844"/>
        <dbReference type="EC" id="4.4.1.11"/>
    </reaction>
    <physiologicalReaction direction="left-to-right" evidence="7">
        <dbReference type="Rhea" id="RHEA:23801"/>
    </physiologicalReaction>
</comment>
<dbReference type="InterPro" id="IPR000277">
    <property type="entry name" value="Cys/Met-Metab_PyrdxlP-dep_enz"/>
</dbReference>
<evidence type="ECO:0000256" key="8">
    <source>
        <dbReference type="PIRSR" id="PIRSR001434-2"/>
    </source>
</evidence>
<dbReference type="FunFam" id="3.40.640.10:FF:000046">
    <property type="entry name" value="Cystathionine gamma-lyase"/>
    <property type="match status" value="1"/>
</dbReference>
<dbReference type="AlphaFoldDB" id="A0A328U973"/>
<evidence type="ECO:0000256" key="5">
    <source>
        <dbReference type="ARBA" id="ARBA00047199"/>
    </source>
</evidence>
<dbReference type="PANTHER" id="PTHR11808:SF80">
    <property type="entry name" value="CYSTATHIONINE GAMMA-LYASE"/>
    <property type="match status" value="1"/>
</dbReference>
<evidence type="ECO:0000256" key="3">
    <source>
        <dbReference type="ARBA" id="ARBA00022898"/>
    </source>
</evidence>
<dbReference type="SUPFAM" id="SSF53383">
    <property type="entry name" value="PLP-dependent transferases"/>
    <property type="match status" value="1"/>
</dbReference>
<proteinExistence type="inferred from homology"/>
<evidence type="ECO:0000313" key="10">
    <source>
        <dbReference type="EMBL" id="RAP77891.1"/>
    </source>
</evidence>
<evidence type="ECO:0000256" key="7">
    <source>
        <dbReference type="ARBA" id="ARBA00052699"/>
    </source>
</evidence>
<dbReference type="CDD" id="cd00614">
    <property type="entry name" value="CGS_like"/>
    <property type="match status" value="1"/>
</dbReference>
<comment type="caution">
    <text evidence="10">The sequence shown here is derived from an EMBL/GenBank/DDBJ whole genome shotgun (WGS) entry which is preliminary data.</text>
</comment>
<organism evidence="10 11">
    <name type="scientific">Paenibacillus montanisoli</name>
    <dbReference type="NCBI Taxonomy" id="2081970"/>
    <lineage>
        <taxon>Bacteria</taxon>
        <taxon>Bacillati</taxon>
        <taxon>Bacillota</taxon>
        <taxon>Bacilli</taxon>
        <taxon>Bacillales</taxon>
        <taxon>Paenibacillaceae</taxon>
        <taxon>Paenibacillus</taxon>
    </lineage>
</organism>
<dbReference type="InterPro" id="IPR015424">
    <property type="entry name" value="PyrdxlP-dep_Trfase"/>
</dbReference>
<dbReference type="OrthoDB" id="9780685at2"/>
<evidence type="ECO:0000256" key="6">
    <source>
        <dbReference type="ARBA" id="ARBA00048780"/>
    </source>
</evidence>
<dbReference type="GO" id="GO:0019346">
    <property type="term" value="P:transsulfuration"/>
    <property type="evidence" value="ECO:0007669"/>
    <property type="project" value="InterPro"/>
</dbReference>
<dbReference type="Pfam" id="PF01053">
    <property type="entry name" value="Cys_Met_Meta_PP"/>
    <property type="match status" value="1"/>
</dbReference>
<dbReference type="GO" id="GO:0030170">
    <property type="term" value="F:pyridoxal phosphate binding"/>
    <property type="evidence" value="ECO:0007669"/>
    <property type="project" value="InterPro"/>
</dbReference>
<dbReference type="Proteomes" id="UP000249260">
    <property type="component" value="Unassembled WGS sequence"/>
</dbReference>
<keyword evidence="10" id="KW-0456">Lyase</keyword>
<keyword evidence="11" id="KW-1185">Reference proteome</keyword>